<proteinExistence type="predicted"/>
<dbReference type="Gene3D" id="3.30.559.30">
    <property type="entry name" value="Nonribosomal peptide synthetase, condensation domain"/>
    <property type="match status" value="1"/>
</dbReference>
<dbReference type="Gene3D" id="3.30.300.30">
    <property type="match status" value="2"/>
</dbReference>
<feature type="non-terminal residue" evidence="5">
    <location>
        <position position="1494"/>
    </location>
</feature>
<dbReference type="FunFam" id="3.30.300.30:FF:000015">
    <property type="entry name" value="Nonribosomal peptide synthase SidD"/>
    <property type="match status" value="1"/>
</dbReference>
<evidence type="ECO:0000256" key="3">
    <source>
        <dbReference type="ARBA" id="ARBA00022553"/>
    </source>
</evidence>
<dbReference type="InterPro" id="IPR025110">
    <property type="entry name" value="AMP-bd_C"/>
</dbReference>
<keyword evidence="3" id="KW-0597">Phosphoprotein</keyword>
<dbReference type="CDD" id="cd19531">
    <property type="entry name" value="LCL_NRPS-like"/>
    <property type="match status" value="1"/>
</dbReference>
<dbReference type="NCBIfam" id="TIGR01733">
    <property type="entry name" value="AA-adenyl-dom"/>
    <property type="match status" value="1"/>
</dbReference>
<dbReference type="GO" id="GO:0044550">
    <property type="term" value="P:secondary metabolite biosynthetic process"/>
    <property type="evidence" value="ECO:0007669"/>
    <property type="project" value="TreeGrafter"/>
</dbReference>
<evidence type="ECO:0000313" key="6">
    <source>
        <dbReference type="Proteomes" id="UP000292345"/>
    </source>
</evidence>
<dbReference type="Pfam" id="PF00668">
    <property type="entry name" value="Condensation"/>
    <property type="match status" value="1"/>
</dbReference>
<dbReference type="RefSeq" id="WP_130246566.1">
    <property type="nucleotide sequence ID" value="NZ_PPUZ01000180.1"/>
</dbReference>
<feature type="domain" description="Carrier" evidence="4">
    <location>
        <begin position="1453"/>
        <end position="1494"/>
    </location>
</feature>
<dbReference type="Gene3D" id="3.40.50.12780">
    <property type="entry name" value="N-terminal domain of ligase-like"/>
    <property type="match status" value="1"/>
</dbReference>
<dbReference type="PROSITE" id="PS00012">
    <property type="entry name" value="PHOSPHOPANTETHEINE"/>
    <property type="match status" value="1"/>
</dbReference>
<dbReference type="SMART" id="SM00823">
    <property type="entry name" value="PKS_PP"/>
    <property type="match status" value="1"/>
</dbReference>
<organism evidence="5 6">
    <name type="scientific">Pseudoalteromonas rubra</name>
    <dbReference type="NCBI Taxonomy" id="43658"/>
    <lineage>
        <taxon>Bacteria</taxon>
        <taxon>Pseudomonadati</taxon>
        <taxon>Pseudomonadota</taxon>
        <taxon>Gammaproteobacteria</taxon>
        <taxon>Alteromonadales</taxon>
        <taxon>Pseudoalteromonadaceae</taxon>
        <taxon>Pseudoalteromonas</taxon>
    </lineage>
</organism>
<dbReference type="Gene3D" id="1.10.1200.10">
    <property type="entry name" value="ACP-like"/>
    <property type="match status" value="2"/>
</dbReference>
<dbReference type="Proteomes" id="UP000292345">
    <property type="component" value="Unassembled WGS sequence"/>
</dbReference>
<dbReference type="SUPFAM" id="SSF47336">
    <property type="entry name" value="ACP-like"/>
    <property type="match status" value="1"/>
</dbReference>
<dbReference type="GO" id="GO:0043041">
    <property type="term" value="P:amino acid activation for nonribosomal peptide biosynthetic process"/>
    <property type="evidence" value="ECO:0007669"/>
    <property type="project" value="TreeGrafter"/>
</dbReference>
<dbReference type="InterPro" id="IPR045851">
    <property type="entry name" value="AMP-bd_C_sf"/>
</dbReference>
<dbReference type="GO" id="GO:0031177">
    <property type="term" value="F:phosphopantetheine binding"/>
    <property type="evidence" value="ECO:0007669"/>
    <property type="project" value="InterPro"/>
</dbReference>
<evidence type="ECO:0000259" key="4">
    <source>
        <dbReference type="PROSITE" id="PS50075"/>
    </source>
</evidence>
<dbReference type="InterPro" id="IPR042099">
    <property type="entry name" value="ANL_N_sf"/>
</dbReference>
<comment type="cofactor">
    <cofactor evidence="1">
        <name>pantetheine 4'-phosphate</name>
        <dbReference type="ChEBI" id="CHEBI:47942"/>
    </cofactor>
</comment>
<dbReference type="CDD" id="cd05930">
    <property type="entry name" value="A_NRPS"/>
    <property type="match status" value="2"/>
</dbReference>
<dbReference type="SUPFAM" id="SSF56801">
    <property type="entry name" value="Acetyl-CoA synthetase-like"/>
    <property type="match status" value="2"/>
</dbReference>
<dbReference type="GO" id="GO:0005737">
    <property type="term" value="C:cytoplasm"/>
    <property type="evidence" value="ECO:0007669"/>
    <property type="project" value="TreeGrafter"/>
</dbReference>
<dbReference type="InterPro" id="IPR020845">
    <property type="entry name" value="AMP-binding_CS"/>
</dbReference>
<dbReference type="Gene3D" id="3.30.559.10">
    <property type="entry name" value="Chloramphenicol acetyltransferase-like domain"/>
    <property type="match status" value="1"/>
</dbReference>
<dbReference type="PRINTS" id="PR00154">
    <property type="entry name" value="AMPBINDING"/>
</dbReference>
<dbReference type="PROSITE" id="PS00455">
    <property type="entry name" value="AMP_BINDING"/>
    <property type="match status" value="2"/>
</dbReference>
<dbReference type="PROSITE" id="PS50075">
    <property type="entry name" value="CARRIER"/>
    <property type="match status" value="2"/>
</dbReference>
<dbReference type="PANTHER" id="PTHR45527">
    <property type="entry name" value="NONRIBOSOMAL PEPTIDE SYNTHETASE"/>
    <property type="match status" value="1"/>
</dbReference>
<dbReference type="Pfam" id="PF00501">
    <property type="entry name" value="AMP-binding"/>
    <property type="match status" value="2"/>
</dbReference>
<keyword evidence="2" id="KW-0596">Phosphopantetheine</keyword>
<dbReference type="EMBL" id="PPUZ01000180">
    <property type="protein sequence ID" value="RZM68968.1"/>
    <property type="molecule type" value="Genomic_DNA"/>
</dbReference>
<comment type="caution">
    <text evidence="5">The sequence shown here is derived from an EMBL/GenBank/DDBJ whole genome shotgun (WGS) entry which is preliminary data.</text>
</comment>
<dbReference type="InterPro" id="IPR020459">
    <property type="entry name" value="AMP-binding"/>
</dbReference>
<feature type="domain" description="Carrier" evidence="4">
    <location>
        <begin position="389"/>
        <end position="466"/>
    </location>
</feature>
<evidence type="ECO:0000256" key="2">
    <source>
        <dbReference type="ARBA" id="ARBA00022450"/>
    </source>
</evidence>
<dbReference type="PANTHER" id="PTHR45527:SF1">
    <property type="entry name" value="FATTY ACID SYNTHASE"/>
    <property type="match status" value="1"/>
</dbReference>
<dbReference type="InterPro" id="IPR009081">
    <property type="entry name" value="PP-bd_ACP"/>
</dbReference>
<dbReference type="Pfam" id="PF00550">
    <property type="entry name" value="PP-binding"/>
    <property type="match status" value="2"/>
</dbReference>
<sequence length="1494" mass="165303">LDEAKTQTCLREYSDTRLDITVEPEDLAYVIYTSGSTGTPKGVMVEHHAVAAHIHCVTQYFGFNPSDNILQLTSFAFDTFIEQTWAALISGGTVILSERLLSVDDFFASVVRFGVTITDLPPAYLAECLLPEYTAQWQTSTLRLVVIGGEAVSAQTLQRWFELGLPHCKLINGYGPTEAVVTATVQELELQDTSEPRIGTVFGPRRLYVLDADQQLVPSGCVGELYIGGAALARGYLNRPEETQQRFLPDPFNAGTRMYRTGDLVAYDKAHALRYLGRVDDQVKIRGYRIEVQEVAHRIAELDGVQEAFVMVQQQDGHKCLVGYFQPTHDASSCDADWIKQQLLQSLPDYMVPATILAVPQWPLNHNGKIDKQRLPVAQQAPSVQAVVAPKTSTEQQLLEIWQHILPASGNEFGTQESFFELGGHSLLVVRMVAQIREKMALDVAIKSVFEYPTISSLSAYIERLSPDSAEQSEIKPIARDRAHYPVSFAQQRLWFIDKMDGGSAQYNMPMAFRVHGAFCVQSAQTALNRIIARHESLRTNFIDTEQGPAQLVHPQRRLSVTIVDLTETHNPEQEINQFLHQDALRVFDLQADLLMRASYLSLPHQSGIFVLNMHHIVSDGWSLGNLSREFLIQYQSVCHDTPDPLSPLAIQYPDYASWQRTWISAERLDQQLAFWQSQLDGLPATHSIPLDHPRPQEKGLHGSACISHLTQQQVEGLQQLALRSRSTLFMVLHSVLATLIAKLSNNSDVVIATPVANRQSSQLEPLIGFFVNTLVLRVNAKHDTFSALLRHVTEVNLAAQQHQDVPFDYLVEHCQITRSKQHTPVFQIMFSMDTSDDGTDEMAMQDVTFEALEGLANTAKFDLDISAEQGADGMAMQWNYDTSIFNHETVVRMAEQFGKLVEQVVHQPDLPMGQISLLDAQTKESLLQASQGAKHELSQQLSLPALLLRQAQATPAAPCLITAQQQWNYQQFNTLTNQLARYLSGMGIEPGCRVALTATRSAINLQLLVAIMKLGAVYVPIDLSWPAARLDYIIEAADIRCVISEPLAESLALPCEHWVITADILDSEVAQQTPSDLTLPVGLSDLAYILFTSGTSGVPKGVMQTHRTLVNLALDMQSQGIDGAKRTLLFTPMTFDVSLQELACAWQTGSALVSITQSQKDDLPQLANLLEQLRIERAFMPPAVLQLLSETAHSQGHTLADLQQVIVAGEALYLSDEIRQLLHRCNHLQLWNHYGPTETHVVTSKRVDSVQDPIAVPIGAPIANCAAYILDDYHQLVPHGTSGELYLAGAGLAAGYLDPGQTQAAFVASLNPELPHQVLYKSGDIARFNHLSEIEYLSRNDEQIQLRGYRVELSEIETHLLALPWVQQAVVQVSNVGKADAALVAYVVAEDTAQSAELVTKIKAALSDSLPAYMIPSVIMLLPALPLTHNGKLDKRALPTPEMQLDESACVAPVTPLEKTLVGIWSEMLNIPEPQLSNEADFFALGGHSLLAV</sequence>
<dbReference type="GO" id="GO:0003824">
    <property type="term" value="F:catalytic activity"/>
    <property type="evidence" value="ECO:0007669"/>
    <property type="project" value="InterPro"/>
</dbReference>
<evidence type="ECO:0000313" key="5">
    <source>
        <dbReference type="EMBL" id="RZM68968.1"/>
    </source>
</evidence>
<reference evidence="5 6" key="1">
    <citation type="submission" date="2018-01" db="EMBL/GenBank/DDBJ databases">
        <title>Co-occurrence of chitin degradation, pigmentation and bioactivity in marine Pseudoalteromonas.</title>
        <authorList>
            <person name="Paulsen S."/>
            <person name="Gram L."/>
            <person name="Machado H."/>
        </authorList>
    </citation>
    <scope>NUCLEOTIDE SEQUENCE [LARGE SCALE GENOMIC DNA]</scope>
    <source>
        <strain evidence="5 6">S1946</strain>
    </source>
</reference>
<protein>
    <recommendedName>
        <fullName evidence="4">Carrier domain-containing protein</fullName>
    </recommendedName>
</protein>
<dbReference type="InterPro" id="IPR020806">
    <property type="entry name" value="PKS_PP-bd"/>
</dbReference>
<feature type="non-terminal residue" evidence="5">
    <location>
        <position position="1"/>
    </location>
</feature>
<dbReference type="InterPro" id="IPR006162">
    <property type="entry name" value="Ppantetheine_attach_site"/>
</dbReference>
<evidence type="ECO:0000256" key="1">
    <source>
        <dbReference type="ARBA" id="ARBA00001957"/>
    </source>
</evidence>
<dbReference type="InterPro" id="IPR036736">
    <property type="entry name" value="ACP-like_sf"/>
</dbReference>
<name>A0A4Q7E1P2_9GAMM</name>
<dbReference type="InterPro" id="IPR010071">
    <property type="entry name" value="AA_adenyl_dom"/>
</dbReference>
<dbReference type="InterPro" id="IPR001242">
    <property type="entry name" value="Condensation_dom"/>
</dbReference>
<dbReference type="InterPro" id="IPR023213">
    <property type="entry name" value="CAT-like_dom_sf"/>
</dbReference>
<dbReference type="InterPro" id="IPR000873">
    <property type="entry name" value="AMP-dep_synth/lig_dom"/>
</dbReference>
<dbReference type="Gene3D" id="2.30.38.10">
    <property type="entry name" value="Luciferase, Domain 3"/>
    <property type="match status" value="1"/>
</dbReference>
<dbReference type="Gene3D" id="3.40.50.980">
    <property type="match status" value="2"/>
</dbReference>
<dbReference type="SUPFAM" id="SSF52777">
    <property type="entry name" value="CoA-dependent acyltransferases"/>
    <property type="match status" value="2"/>
</dbReference>
<accession>A0A4Q7E1P2</accession>
<gene>
    <name evidence="5" type="ORF">C3B51_23565</name>
</gene>
<dbReference type="Pfam" id="PF13193">
    <property type="entry name" value="AMP-binding_C"/>
    <property type="match status" value="1"/>
</dbReference>